<proteinExistence type="predicted"/>
<gene>
    <name evidence="1" type="ORF">MRB53_034114</name>
</gene>
<keyword evidence="2" id="KW-1185">Reference proteome</keyword>
<organism evidence="1 2">
    <name type="scientific">Persea americana</name>
    <name type="common">Avocado</name>
    <dbReference type="NCBI Taxonomy" id="3435"/>
    <lineage>
        <taxon>Eukaryota</taxon>
        <taxon>Viridiplantae</taxon>
        <taxon>Streptophyta</taxon>
        <taxon>Embryophyta</taxon>
        <taxon>Tracheophyta</taxon>
        <taxon>Spermatophyta</taxon>
        <taxon>Magnoliopsida</taxon>
        <taxon>Magnoliidae</taxon>
        <taxon>Laurales</taxon>
        <taxon>Lauraceae</taxon>
        <taxon>Persea</taxon>
    </lineage>
</organism>
<reference evidence="1 2" key="1">
    <citation type="journal article" date="2022" name="Hortic Res">
        <title>A haplotype resolved chromosomal level avocado genome allows analysis of novel avocado genes.</title>
        <authorList>
            <person name="Nath O."/>
            <person name="Fletcher S.J."/>
            <person name="Hayward A."/>
            <person name="Shaw L.M."/>
            <person name="Masouleh A.K."/>
            <person name="Furtado A."/>
            <person name="Henry R.J."/>
            <person name="Mitter N."/>
        </authorList>
    </citation>
    <scope>NUCLEOTIDE SEQUENCE [LARGE SCALE GENOMIC DNA]</scope>
    <source>
        <strain evidence="2">cv. Hass</strain>
    </source>
</reference>
<dbReference type="Proteomes" id="UP001234297">
    <property type="component" value="Chromosome 11"/>
</dbReference>
<sequence length="142" mass="15810">MFVVGTDTSSSTVEWGMPEILRRPDVYKKVMAELDQVVGKDRFVEETDIPKRSPTSKPQSKKYSGSTLESHSSSHAAPMKPARDPNVWPDPYEFRPGRFLGSEVDVKGLDFELLPFGTWRRSCVGMPLGHGSLLPCVVDPCI</sequence>
<comment type="caution">
    <text evidence="1">The sequence shown here is derived from an EMBL/GenBank/DDBJ whole genome shotgun (WGS) entry which is preliminary data.</text>
</comment>
<evidence type="ECO:0000313" key="2">
    <source>
        <dbReference type="Proteomes" id="UP001234297"/>
    </source>
</evidence>
<accession>A0ACC2KWK8</accession>
<evidence type="ECO:0000313" key="1">
    <source>
        <dbReference type="EMBL" id="KAJ8625584.1"/>
    </source>
</evidence>
<dbReference type="EMBL" id="CM056819">
    <property type="protein sequence ID" value="KAJ8625584.1"/>
    <property type="molecule type" value="Genomic_DNA"/>
</dbReference>
<name>A0ACC2KWK8_PERAE</name>
<protein>
    <submittedName>
        <fullName evidence="1">Uncharacterized protein</fullName>
    </submittedName>
</protein>